<feature type="compositionally biased region" description="Pro residues" evidence="1">
    <location>
        <begin position="1872"/>
        <end position="1885"/>
    </location>
</feature>
<feature type="region of interest" description="Disordered" evidence="1">
    <location>
        <begin position="899"/>
        <end position="933"/>
    </location>
</feature>
<feature type="region of interest" description="Disordered" evidence="1">
    <location>
        <begin position="1358"/>
        <end position="1385"/>
    </location>
</feature>
<feature type="region of interest" description="Disordered" evidence="1">
    <location>
        <begin position="714"/>
        <end position="741"/>
    </location>
</feature>
<keyword evidence="3" id="KW-1185">Reference proteome</keyword>
<feature type="compositionally biased region" description="Basic and acidic residues" evidence="1">
    <location>
        <begin position="979"/>
        <end position="990"/>
    </location>
</feature>
<evidence type="ECO:0000256" key="1">
    <source>
        <dbReference type="SAM" id="MobiDB-lite"/>
    </source>
</evidence>
<evidence type="ECO:0000313" key="2">
    <source>
        <dbReference type="EMBL" id="KAK4307722.1"/>
    </source>
</evidence>
<sequence length="2189" mass="247904">MCKMDTYRVIKCKHHNTTGTSLVQDSEVKPESPVMNRVSRMVENARKTHLLREDEGQTIPHTRTFIQKLRRSRREDQFPKPRTLLIRERKNPILTTTDLLNTRRGDLGSLAKNHLTSKQEGTIPKPKNILTLQEIQTSTIKNLTTEEVDEGKLSIFMSKDFHINKGEGPVPSERNLIIEEDSTPKPNDLISIEKDVMLTPNALTNKQKDSSLTLKSDNLTTYQRNPTSIAKDLNTKEFNATSELKDLPQLTRSARMSSSPPQSRYSPKALRMLMGLIRAEAAGDVVASPEDGERIYDRETERKESYIDFVDREINHSNGIKEDKVSVKNIDPEVGKRTDHQEINIGESIDSNTGLNLEMTHMRTEWDRTVQEGNVYEKERKEEAGQRRVGEEIHEHDKQNNMNKRQTTRIPEIIQLYDAGDIRALKYSESKFDEFESESENKKSDYYIARDGQKTNESTNSFQNSSDVNHRNDEGTKVYHFAKSETTESKVQMPFPLNDTLNPTPKEMRFVSHVAGEVETKSGTLKACEGKNKTLCDLESSHVISESQVPETFTTIQDKSPKAMRQVSVDPRSFYVSSVREGKEEFGTPPTSISFEDKNQSPHFPRSFHLSHTSSPQEISRTFQVERQNEELREFNNFQESSGSLVPEEFMVYQPYSLENKDQDLREAKSVRVIPQADMDSQSSDLENKKYTGFRSLWPNKNISPISSRNNNYYVNNTRPTTTTSSNWTTRNKSMGSGRTHDNISYTSYSHVLNKNAASSPMIKGEWQTRMEDKKLPGVENDEESRHYLDIQSHRTETSLHPWPPRLPRNTEGVLEAREAQMITQHPPFEVQLGFSLPVNQTTSLKLINILRFNASLPTLLDPSRPEIIVDLETGVGPAYANDSQGFSLDLFSSDFSELEQDDATKEPDIGSSNSSDETRVNSEKIAEAQTTETMLANKGKNTTSEANSENQVLPFDNYSHMMTTAVPENEAQVSTSRTQEDANSKRVTNREENTEFMFDAATELADLLGIPVSELQRLLIRNPGKNPVTMRNPSKGLVAERKSTMISLLNQDPPQPLLKQQTGVNQQRRRPFMPSNGLRAPPQQNRRRMHPSNNNNNNNNNPQSVDQQEGNGRNQMQKQSQINQNAMLEARGFSMDPSQIPHLPIVPEPKLWSIFYRPQDIALFREDFPTGREYNDEVDTTYSLSGREAEAIRRMLLADGKMEYMRRMLGMETNNTQINGNEEDDMMSRMGKMQITSDISRERSKGDTEVKEENPQSDTNSRDKSQGDLSAIGDRSEDMQVKRAHVKDNMQAIVDLLRYLQLIRRYRVGDVNNETARVQFPGGDRDVGKNVSAKTETPNNSTQLLLDTMVLVENEGKKGKKEGCKQEPEDSTQEDVKANDEDGDRREKLHKIAELIRFLKAEKRKKFEEIDDGEDNTDRGGNEKEQNTSEDIMTDHPNITSSVNSDNGDQENNSPKNDTLSSVKDLMKTMEKSKFDLVVDFIMSLQKNNSDIPREGELNTTPDPINSSMGLAEEDMMKRRTPPMTKRSDQQMAATLDTMSSNVTSMLMQLENNRNNSNGEILDAIEELIIRVQSREINRIGEVPDENTDGTGTEAMIGGMSVEDWLQLVLERGNHLRGKTTKSKRTMRKVGENKEEERNGDEIMSNVGRLKEEIEEMKELETPQDTERGINRELELEKSRNDVDSCDDEDGGEKKKSDGQRESNDDRISKVEKQENGKREKGNGENDKRNEKQQKKEPDEKMDGNGEGNQESEKSDGSKDEPNESQSNGDGEEKDTDDEGEEDVNKDKEDEKPQGTNNTDEGKNQNGYGGERHRYEWRNGNRHNDRGRRERFRGRPPTPQRFGNFEGRRPFGSWLGDPIAVVQAPDLSPGRPSPPGNPPTPPRRPGTSFQNPTRPTKDSQALFRGPNSFNGHNNNPIRNIVSSPRDPLTSVRRPDPSFRGQVVSTRRPDTSFRGQFPSTRRPDASFTGSFVSTRRPGPVASNENVVAPLRNTFTSNREPGTHFRGPHASVGNPVESGGGSSEVIHSPQFGPPKNPISSFQRPFQPTRFHNRPNNEHIIPPGRPSLPGTPQISQIGPDEGTSSYATVPGKPIRFDRFNAASHESNERPETRPSRSPVDSSEIPDTLFRSPVPQTERPLSFFQNPLKFFKMPLLFGMSSEPNEAPITSYVTKSPTEEIHHRPQGLFSWAI</sequence>
<feature type="compositionally biased region" description="Low complexity" evidence="1">
    <location>
        <begin position="714"/>
        <end position="732"/>
    </location>
</feature>
<dbReference type="EMBL" id="JAWZYT010001974">
    <property type="protein sequence ID" value="KAK4307722.1"/>
    <property type="molecule type" value="Genomic_DNA"/>
</dbReference>
<feature type="compositionally biased region" description="Polar residues" evidence="1">
    <location>
        <begin position="1333"/>
        <end position="1342"/>
    </location>
</feature>
<feature type="compositionally biased region" description="Acidic residues" evidence="1">
    <location>
        <begin position="1771"/>
        <end position="1783"/>
    </location>
</feature>
<organism evidence="2 3">
    <name type="scientific">Petrolisthes manimaculis</name>
    <dbReference type="NCBI Taxonomy" id="1843537"/>
    <lineage>
        <taxon>Eukaryota</taxon>
        <taxon>Metazoa</taxon>
        <taxon>Ecdysozoa</taxon>
        <taxon>Arthropoda</taxon>
        <taxon>Crustacea</taxon>
        <taxon>Multicrustacea</taxon>
        <taxon>Malacostraca</taxon>
        <taxon>Eumalacostraca</taxon>
        <taxon>Eucarida</taxon>
        <taxon>Decapoda</taxon>
        <taxon>Pleocyemata</taxon>
        <taxon>Anomura</taxon>
        <taxon>Galatheoidea</taxon>
        <taxon>Porcellanidae</taxon>
        <taxon>Petrolisthes</taxon>
    </lineage>
</organism>
<feature type="compositionally biased region" description="Basic and acidic residues" evidence="1">
    <location>
        <begin position="1417"/>
        <end position="1428"/>
    </location>
</feature>
<feature type="compositionally biased region" description="Polar residues" evidence="1">
    <location>
        <begin position="455"/>
        <end position="467"/>
    </location>
</feature>
<feature type="region of interest" description="Disordered" evidence="1">
    <location>
        <begin position="1237"/>
        <end position="1279"/>
    </location>
</feature>
<feature type="compositionally biased region" description="Basic and acidic residues" evidence="1">
    <location>
        <begin position="1811"/>
        <end position="1829"/>
    </location>
</feature>
<feature type="compositionally biased region" description="Polar residues" evidence="1">
    <location>
        <begin position="610"/>
        <end position="620"/>
    </location>
</feature>
<feature type="compositionally biased region" description="Basic residues" evidence="1">
    <location>
        <begin position="1617"/>
        <end position="1629"/>
    </location>
</feature>
<comment type="caution">
    <text evidence="2">The sequence shown here is derived from an EMBL/GenBank/DDBJ whole genome shotgun (WGS) entry which is preliminary data.</text>
</comment>
<feature type="compositionally biased region" description="Basic and acidic residues" evidence="1">
    <location>
        <begin position="917"/>
        <end position="927"/>
    </location>
</feature>
<feature type="compositionally biased region" description="Basic and acidic residues" evidence="1">
    <location>
        <begin position="1650"/>
        <end position="1684"/>
    </location>
</feature>
<feature type="region of interest" description="Disordered" evidence="1">
    <location>
        <begin position="1617"/>
        <end position="2026"/>
    </location>
</feature>
<accession>A0AAE1PIE9</accession>
<protein>
    <submittedName>
        <fullName evidence="2">Uncharacterized protein</fullName>
    </submittedName>
</protein>
<feature type="compositionally biased region" description="Basic and acidic residues" evidence="1">
    <location>
        <begin position="1784"/>
        <end position="1794"/>
    </location>
</feature>
<feature type="region of interest" description="Disordered" evidence="1">
    <location>
        <begin position="970"/>
        <end position="990"/>
    </location>
</feature>
<evidence type="ECO:0000313" key="3">
    <source>
        <dbReference type="Proteomes" id="UP001292094"/>
    </source>
</evidence>
<gene>
    <name evidence="2" type="ORF">Pmani_020542</name>
</gene>
<feature type="region of interest" description="Disordered" evidence="1">
    <location>
        <begin position="1050"/>
        <end position="1121"/>
    </location>
</feature>
<feature type="compositionally biased region" description="Polar residues" evidence="1">
    <location>
        <begin position="1438"/>
        <end position="1462"/>
    </location>
</feature>
<feature type="compositionally biased region" description="Basic and acidic residues" evidence="1">
    <location>
        <begin position="1693"/>
        <end position="1745"/>
    </location>
</feature>
<feature type="compositionally biased region" description="Basic and acidic residues" evidence="1">
    <location>
        <begin position="2103"/>
        <end position="2112"/>
    </location>
</feature>
<proteinExistence type="predicted"/>
<feature type="compositionally biased region" description="Basic and acidic residues" evidence="1">
    <location>
        <begin position="1630"/>
        <end position="1642"/>
    </location>
</feature>
<feature type="compositionally biased region" description="Polar residues" evidence="1">
    <location>
        <begin position="2068"/>
        <end position="2085"/>
    </location>
</feature>
<feature type="region of interest" description="Disordered" evidence="1">
    <location>
        <begin position="1411"/>
        <end position="1462"/>
    </location>
</feature>
<feature type="compositionally biased region" description="Basic and acidic residues" evidence="1">
    <location>
        <begin position="1752"/>
        <end position="1763"/>
    </location>
</feature>
<reference evidence="2" key="1">
    <citation type="submission" date="2023-11" db="EMBL/GenBank/DDBJ databases">
        <title>Genome assemblies of two species of porcelain crab, Petrolisthes cinctipes and Petrolisthes manimaculis (Anomura: Porcellanidae).</title>
        <authorList>
            <person name="Angst P."/>
        </authorList>
    </citation>
    <scope>NUCLEOTIDE SEQUENCE</scope>
    <source>
        <strain evidence="2">PB745_02</strain>
        <tissue evidence="2">Gill</tissue>
    </source>
</reference>
<feature type="compositionally biased region" description="Polar residues" evidence="1">
    <location>
        <begin position="1050"/>
        <end position="1067"/>
    </location>
</feature>
<feature type="region of interest" description="Disordered" evidence="1">
    <location>
        <begin position="453"/>
        <end position="472"/>
    </location>
</feature>
<feature type="compositionally biased region" description="Polar residues" evidence="1">
    <location>
        <begin position="1103"/>
        <end position="1121"/>
    </location>
</feature>
<feature type="compositionally biased region" description="Basic and acidic residues" evidence="1">
    <location>
        <begin position="1240"/>
        <end position="1267"/>
    </location>
</feature>
<name>A0AAE1PIE9_9EUCA</name>
<feature type="region of interest" description="Disordered" evidence="1">
    <location>
        <begin position="1320"/>
        <end position="1342"/>
    </location>
</feature>
<feature type="region of interest" description="Disordered" evidence="1">
    <location>
        <begin position="580"/>
        <end position="620"/>
    </location>
</feature>
<dbReference type="Proteomes" id="UP001292094">
    <property type="component" value="Unassembled WGS sequence"/>
</dbReference>
<feature type="compositionally biased region" description="Polar residues" evidence="1">
    <location>
        <begin position="1908"/>
        <end position="1923"/>
    </location>
</feature>
<feature type="region of interest" description="Disordered" evidence="1">
    <location>
        <begin position="2062"/>
        <end position="2135"/>
    </location>
</feature>